<keyword evidence="5" id="KW-0001">2Fe-2S</keyword>
<dbReference type="Gene3D" id="2.20.25.90">
    <property type="entry name" value="ADC-like domains"/>
    <property type="match status" value="1"/>
</dbReference>
<dbReference type="PROSITE" id="PS51839">
    <property type="entry name" value="4FE4S_HC3"/>
    <property type="match status" value="1"/>
</dbReference>
<comment type="caution">
    <text evidence="19">The sequence shown here is derived from an EMBL/GenBank/DDBJ whole genome shotgun (WGS) entry which is preliminary data.</text>
</comment>
<dbReference type="InterPro" id="IPR017896">
    <property type="entry name" value="4Fe4S_Fe-S-bd"/>
</dbReference>
<keyword evidence="13" id="KW-0472">Membrane</keyword>
<sequence length="670" mass="72656">MANMVNLKIDGKEIKAPEGMNLIDAAELAGIHIPNLCYLKGLKGIGACRLCLVEIEGMKAPMIACTTKVKEGMVINTKTEKVQEVRKFVIDLILSMHPLDCMTCTKAGVCNLQQYAYDFEIKESSFTRKKFGFAPDEANPFIKRDPDYCVLCGRCVRICKDQGTNVLEFMGRGVGSKVTTANDKPLQESGCTFCGSCIDVCPVNAILEADRWRKGREWDYDKVKSVCLLCGNGCDITVSTKDGQIMKINAGALEGSSERYICAYGRFGFDCIAADTRVVFPMKRVNGELKQTTWEDALAIVADALKKAGKNAGFITTSGILNEDALTLKKFASDVVRTKNVDTTASLYSDFDSLISETAELDSADLFVLVDLNPNQWQRTLPALDAIIRKKVNAGAKLIVINSSEPNISSVAVVNLIENESSALMALTKALIDKGLSGDKKLASAVANISVSDLVDKAATLYMEAKNPIILSSPAMYQAAANISLLKGVTVSVPVESNAKGVALMGLVTEGKSYKEMISGGLNLLYVIGEIPLNTRPDVDFLVVQNSHLTELAKQADVILPSATYFEVDGTIVDYLGRLKHVCKAIEPAGEAKSHREIFVDIADVMGSEMKEAKESDTKKLAKIKVKIASAPFTRKEGFDVKVDEIIEAINASVINGSRLLWLKEAAVCV</sequence>
<keyword evidence="12" id="KW-0520">NAD</keyword>
<keyword evidence="6" id="KW-0874">Quinone</keyword>
<keyword evidence="10" id="KW-0408">Iron</keyword>
<organism evidence="19">
    <name type="scientific">hot springs metagenome</name>
    <dbReference type="NCBI Taxonomy" id="433727"/>
    <lineage>
        <taxon>unclassified sequences</taxon>
        <taxon>metagenomes</taxon>
        <taxon>ecological metagenomes</taxon>
    </lineage>
</organism>
<comment type="cofactor">
    <cofactor evidence="1">
        <name>[4Fe-4S] cluster</name>
        <dbReference type="ChEBI" id="CHEBI:49883"/>
    </cofactor>
</comment>
<dbReference type="InterPro" id="IPR017900">
    <property type="entry name" value="4Fe4S_Fe_S_CS"/>
</dbReference>
<dbReference type="CDD" id="cd00207">
    <property type="entry name" value="fer2"/>
    <property type="match status" value="1"/>
</dbReference>
<evidence type="ECO:0000256" key="2">
    <source>
        <dbReference type="ARBA" id="ARBA00004370"/>
    </source>
</evidence>
<dbReference type="SUPFAM" id="SSF54862">
    <property type="entry name" value="4Fe-4S ferredoxins"/>
    <property type="match status" value="1"/>
</dbReference>
<dbReference type="Pfam" id="PF10588">
    <property type="entry name" value="NADH-G_4Fe-4S_3"/>
    <property type="match status" value="1"/>
</dbReference>
<dbReference type="GO" id="GO:0051539">
    <property type="term" value="F:4 iron, 4 sulfur cluster binding"/>
    <property type="evidence" value="ECO:0007669"/>
    <property type="project" value="UniProtKB-KW"/>
</dbReference>
<dbReference type="PROSITE" id="PS51085">
    <property type="entry name" value="2FE2S_FER_2"/>
    <property type="match status" value="1"/>
</dbReference>
<keyword evidence="9" id="KW-1278">Translocase</keyword>
<dbReference type="InterPro" id="IPR036010">
    <property type="entry name" value="2Fe-2S_ferredoxin-like_sf"/>
</dbReference>
<dbReference type="InterPro" id="IPR006656">
    <property type="entry name" value="Mopterin_OxRdtase"/>
</dbReference>
<evidence type="ECO:0000256" key="14">
    <source>
        <dbReference type="ARBA" id="ARBA00034078"/>
    </source>
</evidence>
<evidence type="ECO:0000256" key="5">
    <source>
        <dbReference type="ARBA" id="ARBA00022714"/>
    </source>
</evidence>
<comment type="similarity">
    <text evidence="3">Belongs to the complex I 75 kDa subunit family.</text>
</comment>
<keyword evidence="11" id="KW-0411">Iron-sulfur</keyword>
<dbReference type="InterPro" id="IPR001041">
    <property type="entry name" value="2Fe-2S_ferredoxin-type"/>
</dbReference>
<dbReference type="GO" id="GO:0016020">
    <property type="term" value="C:membrane"/>
    <property type="evidence" value="ECO:0007669"/>
    <property type="project" value="UniProtKB-SubCell"/>
</dbReference>
<keyword evidence="4" id="KW-0004">4Fe-4S</keyword>
<dbReference type="PROSITE" id="PS00198">
    <property type="entry name" value="4FE4S_FER_1"/>
    <property type="match status" value="1"/>
</dbReference>
<comment type="cofactor">
    <cofactor evidence="14">
        <name>[2Fe-2S] cluster</name>
        <dbReference type="ChEBI" id="CHEBI:190135"/>
    </cofactor>
</comment>
<dbReference type="FunFam" id="3.30.70.20:FF:000035">
    <property type="entry name" value="Iron hydrogenase 1"/>
    <property type="match status" value="1"/>
</dbReference>
<dbReference type="InterPro" id="IPR054351">
    <property type="entry name" value="NADH_UbQ_OxRdtase_ferredoxin"/>
</dbReference>
<evidence type="ECO:0000256" key="11">
    <source>
        <dbReference type="ARBA" id="ARBA00023014"/>
    </source>
</evidence>
<evidence type="ECO:0000256" key="7">
    <source>
        <dbReference type="ARBA" id="ARBA00022723"/>
    </source>
</evidence>
<dbReference type="Gene3D" id="3.40.50.740">
    <property type="match status" value="2"/>
</dbReference>
<dbReference type="Pfam" id="PF13510">
    <property type="entry name" value="Fer2_4"/>
    <property type="match status" value="1"/>
</dbReference>
<dbReference type="GO" id="GO:0048038">
    <property type="term" value="F:quinone binding"/>
    <property type="evidence" value="ECO:0007669"/>
    <property type="project" value="UniProtKB-KW"/>
</dbReference>
<evidence type="ECO:0000256" key="12">
    <source>
        <dbReference type="ARBA" id="ARBA00023027"/>
    </source>
</evidence>
<dbReference type="GO" id="GO:0008137">
    <property type="term" value="F:NADH dehydrogenase (ubiquinone) activity"/>
    <property type="evidence" value="ECO:0007669"/>
    <property type="project" value="InterPro"/>
</dbReference>
<dbReference type="PANTHER" id="PTHR43105:SF10">
    <property type="entry name" value="NADH-QUINONE OXIDOREDUCTASE SUBUNIT G"/>
    <property type="match status" value="1"/>
</dbReference>
<dbReference type="InterPro" id="IPR050123">
    <property type="entry name" value="Prok_molybdopt-oxidoreductase"/>
</dbReference>
<dbReference type="SMART" id="SM00929">
    <property type="entry name" value="NADH-G_4Fe-4S_3"/>
    <property type="match status" value="1"/>
</dbReference>
<evidence type="ECO:0000256" key="13">
    <source>
        <dbReference type="ARBA" id="ARBA00023136"/>
    </source>
</evidence>
<evidence type="ECO:0000256" key="1">
    <source>
        <dbReference type="ARBA" id="ARBA00001966"/>
    </source>
</evidence>
<dbReference type="PROSITE" id="PS00641">
    <property type="entry name" value="COMPLEX1_75K_1"/>
    <property type="match status" value="1"/>
</dbReference>
<dbReference type="Pfam" id="PF22117">
    <property type="entry name" value="Fer4_Nqo3"/>
    <property type="match status" value="1"/>
</dbReference>
<evidence type="ECO:0000256" key="6">
    <source>
        <dbReference type="ARBA" id="ARBA00022719"/>
    </source>
</evidence>
<dbReference type="Gene3D" id="3.30.70.20">
    <property type="match status" value="1"/>
</dbReference>
<dbReference type="AlphaFoldDB" id="A0A5J4KU89"/>
<dbReference type="SMART" id="SM00926">
    <property type="entry name" value="Molybdop_Fe4S4"/>
    <property type="match status" value="1"/>
</dbReference>
<gene>
    <name evidence="19" type="ORF">A45J_0552</name>
</gene>
<evidence type="ECO:0000259" key="15">
    <source>
        <dbReference type="PROSITE" id="PS51085"/>
    </source>
</evidence>
<dbReference type="Gene3D" id="3.10.20.740">
    <property type="match status" value="1"/>
</dbReference>
<comment type="subcellular location">
    <subcellularLocation>
        <location evidence="2">Membrane</location>
    </subcellularLocation>
</comment>
<name>A0A5J4KU89_9ZZZZ</name>
<dbReference type="PROSITE" id="PS51669">
    <property type="entry name" value="4FE4S_MOW_BIS_MGD"/>
    <property type="match status" value="1"/>
</dbReference>
<accession>A0A5J4KU89</accession>
<evidence type="ECO:0000256" key="4">
    <source>
        <dbReference type="ARBA" id="ARBA00022485"/>
    </source>
</evidence>
<keyword evidence="8" id="KW-0677">Repeat</keyword>
<feature type="domain" description="4Fe-4S ferredoxin-type" evidence="16">
    <location>
        <begin position="140"/>
        <end position="169"/>
    </location>
</feature>
<evidence type="ECO:0000259" key="17">
    <source>
        <dbReference type="PROSITE" id="PS51669"/>
    </source>
</evidence>
<dbReference type="GO" id="GO:0042773">
    <property type="term" value="P:ATP synthesis coupled electron transport"/>
    <property type="evidence" value="ECO:0007669"/>
    <property type="project" value="InterPro"/>
</dbReference>
<keyword evidence="7" id="KW-0479">Metal-binding</keyword>
<evidence type="ECO:0000256" key="9">
    <source>
        <dbReference type="ARBA" id="ARBA00022967"/>
    </source>
</evidence>
<dbReference type="SUPFAM" id="SSF53706">
    <property type="entry name" value="Formate dehydrogenase/DMSO reductase, domains 1-3"/>
    <property type="match status" value="1"/>
</dbReference>
<evidence type="ECO:0000256" key="10">
    <source>
        <dbReference type="ARBA" id="ARBA00023004"/>
    </source>
</evidence>
<dbReference type="Pfam" id="PF00384">
    <property type="entry name" value="Molybdopterin"/>
    <property type="match status" value="1"/>
</dbReference>
<dbReference type="SUPFAM" id="SSF54292">
    <property type="entry name" value="2Fe-2S ferredoxin-like"/>
    <property type="match status" value="1"/>
</dbReference>
<protein>
    <submittedName>
        <fullName evidence="19">Uncharacterized protein</fullName>
    </submittedName>
</protein>
<reference evidence="19" key="1">
    <citation type="submission" date="2019-10" db="EMBL/GenBank/DDBJ databases">
        <title>Metagenomic sequencing of thiosulfate-disproportionating enrichment culture.</title>
        <authorList>
            <person name="Umezawa K."/>
            <person name="Kojima H."/>
            <person name="Fukui M."/>
        </authorList>
    </citation>
    <scope>NUCLEOTIDE SEQUENCE</scope>
    <source>
        <strain evidence="19">45J</strain>
    </source>
</reference>
<dbReference type="InterPro" id="IPR019574">
    <property type="entry name" value="NADH_UbQ_OxRdtase_Gsu_4Fe4S-bd"/>
</dbReference>
<evidence type="ECO:0000259" key="18">
    <source>
        <dbReference type="PROSITE" id="PS51839"/>
    </source>
</evidence>
<dbReference type="CDD" id="cd00368">
    <property type="entry name" value="Molybdopterin-Binding"/>
    <property type="match status" value="1"/>
</dbReference>
<dbReference type="PROSITE" id="PS51379">
    <property type="entry name" value="4FE4S_FER_2"/>
    <property type="match status" value="2"/>
</dbReference>
<feature type="domain" description="4Fe-4S Mo/W bis-MGD-type" evidence="17">
    <location>
        <begin position="220"/>
        <end position="276"/>
    </location>
</feature>
<dbReference type="InterPro" id="IPR000283">
    <property type="entry name" value="NADH_UbQ_OxRdtase_75kDa_su_CS"/>
</dbReference>
<dbReference type="Pfam" id="PF04879">
    <property type="entry name" value="Molybdop_Fe4S4"/>
    <property type="match status" value="1"/>
</dbReference>
<evidence type="ECO:0000256" key="3">
    <source>
        <dbReference type="ARBA" id="ARBA00005404"/>
    </source>
</evidence>
<proteinExistence type="inferred from homology"/>
<feature type="domain" description="4Fe-4S His(Cys)3-ligated-type" evidence="18">
    <location>
        <begin position="81"/>
        <end position="120"/>
    </location>
</feature>
<dbReference type="Gene3D" id="3.40.228.10">
    <property type="entry name" value="Dimethylsulfoxide Reductase, domain 2"/>
    <property type="match status" value="1"/>
</dbReference>
<evidence type="ECO:0000259" key="16">
    <source>
        <dbReference type="PROSITE" id="PS51379"/>
    </source>
</evidence>
<evidence type="ECO:0000256" key="8">
    <source>
        <dbReference type="ARBA" id="ARBA00022737"/>
    </source>
</evidence>
<dbReference type="PANTHER" id="PTHR43105">
    <property type="entry name" value="RESPIRATORY NITRATE REDUCTASE"/>
    <property type="match status" value="1"/>
</dbReference>
<dbReference type="GO" id="GO:0016491">
    <property type="term" value="F:oxidoreductase activity"/>
    <property type="evidence" value="ECO:0007669"/>
    <property type="project" value="InterPro"/>
</dbReference>
<dbReference type="GO" id="GO:0051537">
    <property type="term" value="F:2 iron, 2 sulfur cluster binding"/>
    <property type="evidence" value="ECO:0007669"/>
    <property type="project" value="UniProtKB-KW"/>
</dbReference>
<dbReference type="FunFam" id="3.10.20.740:FF:000004">
    <property type="entry name" value="NADH-quinone oxidoreductase"/>
    <property type="match status" value="1"/>
</dbReference>
<feature type="domain" description="4Fe-4S ferredoxin-type" evidence="16">
    <location>
        <begin position="182"/>
        <end position="211"/>
    </location>
</feature>
<feature type="domain" description="2Fe-2S ferredoxin-type" evidence="15">
    <location>
        <begin position="3"/>
        <end position="81"/>
    </location>
</feature>
<dbReference type="InterPro" id="IPR006963">
    <property type="entry name" value="Mopterin_OxRdtase_4Fe-4S_dom"/>
</dbReference>
<dbReference type="GO" id="GO:0046872">
    <property type="term" value="F:metal ion binding"/>
    <property type="evidence" value="ECO:0007669"/>
    <property type="project" value="UniProtKB-KW"/>
</dbReference>
<dbReference type="EMBL" id="BLAB01000001">
    <property type="protein sequence ID" value="GER92824.1"/>
    <property type="molecule type" value="Genomic_DNA"/>
</dbReference>
<evidence type="ECO:0000313" key="19">
    <source>
        <dbReference type="EMBL" id="GER92824.1"/>
    </source>
</evidence>